<dbReference type="Proteomes" id="UP000821865">
    <property type="component" value="Chromosome 3"/>
</dbReference>
<gene>
    <name evidence="1" type="ORF">HPB49_017310</name>
</gene>
<evidence type="ECO:0000313" key="2">
    <source>
        <dbReference type="Proteomes" id="UP000821865"/>
    </source>
</evidence>
<reference evidence="1" key="1">
    <citation type="submission" date="2020-05" db="EMBL/GenBank/DDBJ databases">
        <title>Large-scale comparative analyses of tick genomes elucidate their genetic diversity and vector capacities.</title>
        <authorList>
            <person name="Jia N."/>
            <person name="Wang J."/>
            <person name="Shi W."/>
            <person name="Du L."/>
            <person name="Sun Y."/>
            <person name="Zhan W."/>
            <person name="Jiang J."/>
            <person name="Wang Q."/>
            <person name="Zhang B."/>
            <person name="Ji P."/>
            <person name="Sakyi L.B."/>
            <person name="Cui X."/>
            <person name="Yuan T."/>
            <person name="Jiang B."/>
            <person name="Yang W."/>
            <person name="Lam T.T.-Y."/>
            <person name="Chang Q."/>
            <person name="Ding S."/>
            <person name="Wang X."/>
            <person name="Zhu J."/>
            <person name="Ruan X."/>
            <person name="Zhao L."/>
            <person name="Wei J."/>
            <person name="Que T."/>
            <person name="Du C."/>
            <person name="Cheng J."/>
            <person name="Dai P."/>
            <person name="Han X."/>
            <person name="Huang E."/>
            <person name="Gao Y."/>
            <person name="Liu J."/>
            <person name="Shao H."/>
            <person name="Ye R."/>
            <person name="Li L."/>
            <person name="Wei W."/>
            <person name="Wang X."/>
            <person name="Wang C."/>
            <person name="Yang T."/>
            <person name="Huo Q."/>
            <person name="Li W."/>
            <person name="Guo W."/>
            <person name="Chen H."/>
            <person name="Zhou L."/>
            <person name="Ni X."/>
            <person name="Tian J."/>
            <person name="Zhou Y."/>
            <person name="Sheng Y."/>
            <person name="Liu T."/>
            <person name="Pan Y."/>
            <person name="Xia L."/>
            <person name="Li J."/>
            <person name="Zhao F."/>
            <person name="Cao W."/>
        </authorList>
    </citation>
    <scope>NUCLEOTIDE SEQUENCE</scope>
    <source>
        <strain evidence="1">Dsil-2018</strain>
    </source>
</reference>
<name>A0ACB8D6J8_DERSI</name>
<evidence type="ECO:0000313" key="1">
    <source>
        <dbReference type="EMBL" id="KAH7960135.1"/>
    </source>
</evidence>
<proteinExistence type="predicted"/>
<sequence>MPSPICRPNRLHVSLSLHRAEACPEGQYGRNCSRRCECEPNAVCDPMSGSCTCGPGWVGSFCERRCPDGFHGPECKLRCRCPNGRGCHHVTGQCGCTDASGADCPVASLQELFAETRPPTETKLEALIAVPIAAKPHCRCQHGATCSQVDGTCHCRPGFQGRHCESGTQCEVCHMVTVLKSNAKVAFVHAAAKGGRKALVRTPQLSRSRSTR</sequence>
<dbReference type="EMBL" id="CM023472">
    <property type="protein sequence ID" value="KAH7960135.1"/>
    <property type="molecule type" value="Genomic_DNA"/>
</dbReference>
<organism evidence="1 2">
    <name type="scientific">Dermacentor silvarum</name>
    <name type="common">Tick</name>
    <dbReference type="NCBI Taxonomy" id="543639"/>
    <lineage>
        <taxon>Eukaryota</taxon>
        <taxon>Metazoa</taxon>
        <taxon>Ecdysozoa</taxon>
        <taxon>Arthropoda</taxon>
        <taxon>Chelicerata</taxon>
        <taxon>Arachnida</taxon>
        <taxon>Acari</taxon>
        <taxon>Parasitiformes</taxon>
        <taxon>Ixodida</taxon>
        <taxon>Ixodoidea</taxon>
        <taxon>Ixodidae</taxon>
        <taxon>Rhipicephalinae</taxon>
        <taxon>Dermacentor</taxon>
    </lineage>
</organism>
<comment type="caution">
    <text evidence="1">The sequence shown here is derived from an EMBL/GenBank/DDBJ whole genome shotgun (WGS) entry which is preliminary data.</text>
</comment>
<keyword evidence="2" id="KW-1185">Reference proteome</keyword>
<accession>A0ACB8D6J8</accession>
<protein>
    <submittedName>
        <fullName evidence="1">Uncharacterized protein</fullName>
    </submittedName>
</protein>